<accession>A0A843VQU3</accession>
<gene>
    <name evidence="1" type="ORF">Taro_030048</name>
</gene>
<evidence type="ECO:0000313" key="1">
    <source>
        <dbReference type="EMBL" id="MQL97366.1"/>
    </source>
</evidence>
<reference evidence="1" key="1">
    <citation type="submission" date="2017-07" db="EMBL/GenBank/DDBJ databases">
        <title>Taro Niue Genome Assembly and Annotation.</title>
        <authorList>
            <person name="Atibalentja N."/>
            <person name="Keating K."/>
            <person name="Fields C.J."/>
        </authorList>
    </citation>
    <scope>NUCLEOTIDE SEQUENCE</scope>
    <source>
        <strain evidence="1">Niue_2</strain>
        <tissue evidence="1">Leaf</tissue>
    </source>
</reference>
<protein>
    <submittedName>
        <fullName evidence="1">Uncharacterized protein</fullName>
    </submittedName>
</protein>
<proteinExistence type="predicted"/>
<evidence type="ECO:0000313" key="2">
    <source>
        <dbReference type="Proteomes" id="UP000652761"/>
    </source>
</evidence>
<keyword evidence="2" id="KW-1185">Reference proteome</keyword>
<comment type="caution">
    <text evidence="1">The sequence shown here is derived from an EMBL/GenBank/DDBJ whole genome shotgun (WGS) entry which is preliminary data.</text>
</comment>
<dbReference type="EMBL" id="NMUH01002038">
    <property type="protein sequence ID" value="MQL97366.1"/>
    <property type="molecule type" value="Genomic_DNA"/>
</dbReference>
<sequence length="97" mass="10947">MKEDEMTAIFVLLEMAKEDPRVTRSPPAAPFLLRPCSSEIREEAFAYVLPSVLSALDLLKEDNAKDLICQYNIKVGPHEKHTKSYKDAPYITALSVH</sequence>
<organism evidence="1 2">
    <name type="scientific">Colocasia esculenta</name>
    <name type="common">Wild taro</name>
    <name type="synonym">Arum esculentum</name>
    <dbReference type="NCBI Taxonomy" id="4460"/>
    <lineage>
        <taxon>Eukaryota</taxon>
        <taxon>Viridiplantae</taxon>
        <taxon>Streptophyta</taxon>
        <taxon>Embryophyta</taxon>
        <taxon>Tracheophyta</taxon>
        <taxon>Spermatophyta</taxon>
        <taxon>Magnoliopsida</taxon>
        <taxon>Liliopsida</taxon>
        <taxon>Araceae</taxon>
        <taxon>Aroideae</taxon>
        <taxon>Colocasieae</taxon>
        <taxon>Colocasia</taxon>
    </lineage>
</organism>
<dbReference type="Proteomes" id="UP000652761">
    <property type="component" value="Unassembled WGS sequence"/>
</dbReference>
<dbReference type="AlphaFoldDB" id="A0A843VQU3"/>
<name>A0A843VQU3_COLES</name>